<dbReference type="KEGG" id="rci:RCIA178"/>
<dbReference type="STRING" id="351160.RCIA178"/>
<sequence length="89" mass="10250">MTNEGGLLMPETKDPRQMSPDEFYDAHIKPYALLYLVFEFIGIPAILLTGWFLLGKWPAWVVPMIFVYFALNIASIWTRGRSMGGIRLR</sequence>
<reference evidence="2 3" key="1">
    <citation type="journal article" date="2006" name="Science">
        <title>Genome of rice cluster I archaea -- the key methane producers in the rice rhizosphere.</title>
        <authorList>
            <person name="Erkel C."/>
            <person name="Kube M."/>
            <person name="Reinhardt R."/>
            <person name="Liesack W."/>
        </authorList>
    </citation>
    <scope>NUCLEOTIDE SEQUENCE [LARGE SCALE GENOMIC DNA]</scope>
    <source>
        <strain evidence="3">DSM 22066 / NBRC 105507 / MRE50</strain>
    </source>
</reference>
<name>Q0W293_METAR</name>
<keyword evidence="1" id="KW-0472">Membrane</keyword>
<organism evidence="2 3">
    <name type="scientific">Methanocella arvoryzae (strain DSM 22066 / NBRC 105507 / MRE50)</name>
    <dbReference type="NCBI Taxonomy" id="351160"/>
    <lineage>
        <taxon>Archaea</taxon>
        <taxon>Methanobacteriati</taxon>
        <taxon>Methanobacteriota</taxon>
        <taxon>Stenosarchaea group</taxon>
        <taxon>Methanomicrobia</taxon>
        <taxon>Methanocellales</taxon>
        <taxon>Methanocellaceae</taxon>
        <taxon>Methanocella</taxon>
    </lineage>
</organism>
<evidence type="ECO:0000256" key="1">
    <source>
        <dbReference type="SAM" id="Phobius"/>
    </source>
</evidence>
<protein>
    <submittedName>
        <fullName evidence="2">Uncharacterized protein</fullName>
    </submittedName>
</protein>
<keyword evidence="1" id="KW-1133">Transmembrane helix</keyword>
<feature type="transmembrane region" description="Helical" evidence="1">
    <location>
        <begin position="32"/>
        <end position="54"/>
    </location>
</feature>
<evidence type="ECO:0000313" key="2">
    <source>
        <dbReference type="EMBL" id="CAJ37500.1"/>
    </source>
</evidence>
<gene>
    <name evidence="2" type="ORF">RCIA178</name>
</gene>
<keyword evidence="3" id="KW-1185">Reference proteome</keyword>
<dbReference type="AlphaFoldDB" id="Q0W293"/>
<accession>Q0W293</accession>
<proteinExistence type="predicted"/>
<dbReference type="EMBL" id="AM114193">
    <property type="protein sequence ID" value="CAJ37500.1"/>
    <property type="molecule type" value="Genomic_DNA"/>
</dbReference>
<keyword evidence="1" id="KW-0812">Transmembrane</keyword>
<dbReference type="Proteomes" id="UP000000663">
    <property type="component" value="Chromosome"/>
</dbReference>
<evidence type="ECO:0000313" key="3">
    <source>
        <dbReference type="Proteomes" id="UP000000663"/>
    </source>
</evidence>
<feature type="transmembrane region" description="Helical" evidence="1">
    <location>
        <begin position="60"/>
        <end position="80"/>
    </location>
</feature>